<protein>
    <submittedName>
        <fullName evidence="2">Glycosyl transferase family 1</fullName>
    </submittedName>
</protein>
<feature type="signal peptide" evidence="1">
    <location>
        <begin position="1"/>
        <end position="22"/>
    </location>
</feature>
<feature type="chain" id="PRO_5009212156" evidence="1">
    <location>
        <begin position="23"/>
        <end position="309"/>
    </location>
</feature>
<evidence type="ECO:0000313" key="3">
    <source>
        <dbReference type="Proteomes" id="UP000175669"/>
    </source>
</evidence>
<reference evidence="3" key="1">
    <citation type="submission" date="2016-07" db="EMBL/GenBank/DDBJ databases">
        <authorList>
            <person name="Florea S."/>
            <person name="Webb J.S."/>
            <person name="Jaromczyk J."/>
            <person name="Schardl C.L."/>
        </authorList>
    </citation>
    <scope>NUCLEOTIDE SEQUENCE [LARGE SCALE GENOMIC DNA]</scope>
    <source>
        <strain evidence="3">KCTC 42131</strain>
    </source>
</reference>
<dbReference type="Gene3D" id="3.40.50.1110">
    <property type="entry name" value="SGNH hydrolase"/>
    <property type="match status" value="1"/>
</dbReference>
<name>A0A1E8CL72_9GAMM</name>
<organism evidence="2 3">
    <name type="scientific">Pseudohongiella acticola</name>
    <dbReference type="NCBI Taxonomy" id="1524254"/>
    <lineage>
        <taxon>Bacteria</taxon>
        <taxon>Pseudomonadati</taxon>
        <taxon>Pseudomonadota</taxon>
        <taxon>Gammaproteobacteria</taxon>
        <taxon>Pseudomonadales</taxon>
        <taxon>Pseudohongiellaceae</taxon>
        <taxon>Pseudohongiella</taxon>
    </lineage>
</organism>
<dbReference type="STRING" id="1524254.PHACT_07805"/>
<proteinExistence type="predicted"/>
<sequence>MIRTLQKVAMLALLTSPVNALADTSVLFIGNSFTYGYGSASRFYRADTVTDLNNEGIGGVPALFKSFTDQAGLDYDVYLETRGGSNIDFHLQNKLGVIGRRPWDQVVMHGYSTLDASDPGNPDGLVTSTAAMTDFLRSKNPDVDVYLTATWSRADQIYPAESPWSGKPIEQMALDVRAGYDLAAAAPGVVAVNPVGEAWTRAMELGIADPNPYDGIEPDKINLWTWDHYHASTYGYYLEALVVFGNLTGRDPRSLGENECSGYELGMSRHEVRMLQQAAFEQLENEGRVVADPLELPAAVNPERCISGR</sequence>
<dbReference type="GO" id="GO:0016740">
    <property type="term" value="F:transferase activity"/>
    <property type="evidence" value="ECO:0007669"/>
    <property type="project" value="UniProtKB-KW"/>
</dbReference>
<gene>
    <name evidence="2" type="ORF">PHACT_07805</name>
</gene>
<evidence type="ECO:0000313" key="2">
    <source>
        <dbReference type="EMBL" id="OFE13052.1"/>
    </source>
</evidence>
<dbReference type="InterPro" id="IPR036514">
    <property type="entry name" value="SGNH_hydro_sf"/>
</dbReference>
<comment type="caution">
    <text evidence="2">The sequence shown here is derived from an EMBL/GenBank/DDBJ whole genome shotgun (WGS) entry which is preliminary data.</text>
</comment>
<keyword evidence="2" id="KW-0808">Transferase</keyword>
<dbReference type="SUPFAM" id="SSF52266">
    <property type="entry name" value="SGNH hydrolase"/>
    <property type="match status" value="1"/>
</dbReference>
<keyword evidence="3" id="KW-1185">Reference proteome</keyword>
<evidence type="ECO:0000256" key="1">
    <source>
        <dbReference type="SAM" id="SignalP"/>
    </source>
</evidence>
<dbReference type="AlphaFoldDB" id="A0A1E8CL72"/>
<dbReference type="GO" id="GO:0016788">
    <property type="term" value="F:hydrolase activity, acting on ester bonds"/>
    <property type="evidence" value="ECO:0007669"/>
    <property type="project" value="UniProtKB-ARBA"/>
</dbReference>
<dbReference type="RefSeq" id="WP_070116663.1">
    <property type="nucleotide sequence ID" value="NZ_MASR01000001.1"/>
</dbReference>
<keyword evidence="1" id="KW-0732">Signal</keyword>
<dbReference type="EMBL" id="MASR01000001">
    <property type="protein sequence ID" value="OFE13052.1"/>
    <property type="molecule type" value="Genomic_DNA"/>
</dbReference>
<accession>A0A1E8CL72</accession>
<dbReference type="Proteomes" id="UP000175669">
    <property type="component" value="Unassembled WGS sequence"/>
</dbReference>